<dbReference type="EMBL" id="AZHX01001151">
    <property type="protein sequence ID" value="ETX04702.1"/>
    <property type="molecule type" value="Genomic_DNA"/>
</dbReference>
<evidence type="ECO:0000313" key="2">
    <source>
        <dbReference type="Proteomes" id="UP000019140"/>
    </source>
</evidence>
<accession>W4M4Y2</accession>
<dbReference type="HOGENOM" id="CLU_2664241_0_0_7"/>
<sequence>MFQCKHGLFHRNMPFEDEPTRIKQGKARDQAQGKMTVVGVFGVRGSGSWAGLLPPSYPILDDVWWLWLVSWRIVS</sequence>
<keyword evidence="2" id="KW-1185">Reference proteome</keyword>
<protein>
    <submittedName>
        <fullName evidence="1">Uncharacterized protein</fullName>
    </submittedName>
</protein>
<name>W4M4Y2_9BACT</name>
<organism evidence="1 2">
    <name type="scientific">Candidatus Entotheonella gemina</name>
    <dbReference type="NCBI Taxonomy" id="1429439"/>
    <lineage>
        <taxon>Bacteria</taxon>
        <taxon>Pseudomonadati</taxon>
        <taxon>Nitrospinota/Tectimicrobiota group</taxon>
        <taxon>Candidatus Tectimicrobiota</taxon>
        <taxon>Candidatus Entotheonellia</taxon>
        <taxon>Candidatus Entotheonellales</taxon>
        <taxon>Candidatus Entotheonellaceae</taxon>
        <taxon>Candidatus Entotheonella</taxon>
    </lineage>
</organism>
<dbReference type="Proteomes" id="UP000019140">
    <property type="component" value="Unassembled WGS sequence"/>
</dbReference>
<dbReference type="AlphaFoldDB" id="W4M4Y2"/>
<comment type="caution">
    <text evidence="1">The sequence shown here is derived from an EMBL/GenBank/DDBJ whole genome shotgun (WGS) entry which is preliminary data.</text>
</comment>
<proteinExistence type="predicted"/>
<gene>
    <name evidence="1" type="ORF">ETSY2_27320</name>
</gene>
<evidence type="ECO:0000313" key="1">
    <source>
        <dbReference type="EMBL" id="ETX04702.1"/>
    </source>
</evidence>
<reference evidence="1 2" key="1">
    <citation type="journal article" date="2014" name="Nature">
        <title>An environmental bacterial taxon with a large and distinct metabolic repertoire.</title>
        <authorList>
            <person name="Wilson M.C."/>
            <person name="Mori T."/>
            <person name="Ruckert C."/>
            <person name="Uria A.R."/>
            <person name="Helf M.J."/>
            <person name="Takada K."/>
            <person name="Gernert C."/>
            <person name="Steffens U.A."/>
            <person name="Heycke N."/>
            <person name="Schmitt S."/>
            <person name="Rinke C."/>
            <person name="Helfrich E.J."/>
            <person name="Brachmann A.O."/>
            <person name="Gurgui C."/>
            <person name="Wakimoto T."/>
            <person name="Kracht M."/>
            <person name="Crusemann M."/>
            <person name="Hentschel U."/>
            <person name="Abe I."/>
            <person name="Matsunaga S."/>
            <person name="Kalinowski J."/>
            <person name="Takeyama H."/>
            <person name="Piel J."/>
        </authorList>
    </citation>
    <scope>NUCLEOTIDE SEQUENCE [LARGE SCALE GENOMIC DNA]</scope>
    <source>
        <strain evidence="2">TSY2</strain>
    </source>
</reference>